<comment type="pathway">
    <text evidence="1">Protein modification; lipoprotein biosynthesis (N-acyl transfer).</text>
</comment>
<keyword evidence="1" id="KW-1133">Transmembrane helix</keyword>
<organism evidence="3 4">
    <name type="scientific">Nocardioides aquaticus</name>
    <dbReference type="NCBI Taxonomy" id="160826"/>
    <lineage>
        <taxon>Bacteria</taxon>
        <taxon>Bacillati</taxon>
        <taxon>Actinomycetota</taxon>
        <taxon>Actinomycetes</taxon>
        <taxon>Propionibacteriales</taxon>
        <taxon>Nocardioidaceae</taxon>
        <taxon>Nocardioides</taxon>
    </lineage>
</organism>
<accession>A0ABX8EHJ7</accession>
<dbReference type="EC" id="2.3.1.269" evidence="1"/>
<gene>
    <name evidence="3" type="primary">lnt_2</name>
    <name evidence="1" type="synonym">lnt</name>
    <name evidence="3" type="ORF">ENKNEFLB_02382</name>
</gene>
<keyword evidence="1" id="KW-0812">Transmembrane</keyword>
<keyword evidence="1 3" id="KW-0808">Transferase</keyword>
<keyword evidence="1" id="KW-0472">Membrane</keyword>
<proteinExistence type="inferred from homology"/>
<dbReference type="Proteomes" id="UP000679307">
    <property type="component" value="Chromosome"/>
</dbReference>
<dbReference type="GO" id="GO:0016746">
    <property type="term" value="F:acyltransferase activity"/>
    <property type="evidence" value="ECO:0007669"/>
    <property type="project" value="UniProtKB-KW"/>
</dbReference>
<feature type="transmembrane region" description="Helical" evidence="1">
    <location>
        <begin position="99"/>
        <end position="117"/>
    </location>
</feature>
<dbReference type="PROSITE" id="PS50263">
    <property type="entry name" value="CN_HYDROLASE"/>
    <property type="match status" value="1"/>
</dbReference>
<feature type="transmembrane region" description="Helical" evidence="1">
    <location>
        <begin position="45"/>
        <end position="64"/>
    </location>
</feature>
<protein>
    <recommendedName>
        <fullName evidence="1">Apolipoprotein N-acyltransferase</fullName>
        <shortName evidence="1">ALP N-acyltransferase</shortName>
        <ecNumber evidence="1">2.3.1.269</ecNumber>
    </recommendedName>
</protein>
<dbReference type="HAMAP" id="MF_01148">
    <property type="entry name" value="Lnt"/>
    <property type="match status" value="1"/>
</dbReference>
<name>A0ABX8EHJ7_9ACTN</name>
<dbReference type="Pfam" id="PF00795">
    <property type="entry name" value="CN_hydrolase"/>
    <property type="match status" value="1"/>
</dbReference>
<evidence type="ECO:0000313" key="3">
    <source>
        <dbReference type="EMBL" id="QVT79992.1"/>
    </source>
</evidence>
<evidence type="ECO:0000259" key="2">
    <source>
        <dbReference type="PROSITE" id="PS50263"/>
    </source>
</evidence>
<feature type="transmembrane region" description="Helical" evidence="1">
    <location>
        <begin position="185"/>
        <end position="205"/>
    </location>
</feature>
<feature type="transmembrane region" description="Helical" evidence="1">
    <location>
        <begin position="20"/>
        <end position="38"/>
    </location>
</feature>
<dbReference type="InterPro" id="IPR003010">
    <property type="entry name" value="C-N_Hydrolase"/>
</dbReference>
<keyword evidence="1" id="KW-1003">Cell membrane</keyword>
<dbReference type="PANTHER" id="PTHR38686:SF1">
    <property type="entry name" value="APOLIPOPROTEIN N-ACYLTRANSFERASE"/>
    <property type="match status" value="1"/>
</dbReference>
<comment type="catalytic activity">
    <reaction evidence="1">
        <text>N-terminal S-1,2-diacyl-sn-glyceryl-L-cysteinyl-[lipoprotein] + a glycerophospholipid = N-acyl-S-1,2-diacyl-sn-glyceryl-L-cysteinyl-[lipoprotein] + a 2-acyl-sn-glycero-3-phospholipid + H(+)</text>
        <dbReference type="Rhea" id="RHEA:48228"/>
        <dbReference type="Rhea" id="RHEA-COMP:14681"/>
        <dbReference type="Rhea" id="RHEA-COMP:14684"/>
        <dbReference type="ChEBI" id="CHEBI:15378"/>
        <dbReference type="ChEBI" id="CHEBI:136912"/>
        <dbReference type="ChEBI" id="CHEBI:140656"/>
        <dbReference type="ChEBI" id="CHEBI:140657"/>
        <dbReference type="ChEBI" id="CHEBI:140660"/>
        <dbReference type="EC" id="2.3.1.269"/>
    </reaction>
</comment>
<feature type="transmembrane region" description="Helical" evidence="1">
    <location>
        <begin position="137"/>
        <end position="164"/>
    </location>
</feature>
<reference evidence="3 4" key="1">
    <citation type="submission" date="2021-05" db="EMBL/GenBank/DDBJ databases">
        <title>Complete genome of Nocardioides aquaticus KCTC 9944T isolated from meromictic and hypersaline Ekho Lake, Antarctica.</title>
        <authorList>
            <person name="Hwang K."/>
            <person name="Kim K.M."/>
            <person name="Choe H."/>
        </authorList>
    </citation>
    <scope>NUCLEOTIDE SEQUENCE [LARGE SCALE GENOMIC DNA]</scope>
    <source>
        <strain evidence="3 4">KCTC 9944</strain>
    </source>
</reference>
<keyword evidence="1 3" id="KW-0012">Acyltransferase</keyword>
<dbReference type="InterPro" id="IPR045378">
    <property type="entry name" value="LNT_N"/>
</dbReference>
<dbReference type="EMBL" id="CP075371">
    <property type="protein sequence ID" value="QVT79992.1"/>
    <property type="molecule type" value="Genomic_DNA"/>
</dbReference>
<dbReference type="NCBIfam" id="TIGR00546">
    <property type="entry name" value="lnt"/>
    <property type="match status" value="1"/>
</dbReference>
<dbReference type="Pfam" id="PF20154">
    <property type="entry name" value="LNT_N"/>
    <property type="match status" value="1"/>
</dbReference>
<keyword evidence="4" id="KW-1185">Reference proteome</keyword>
<comment type="similarity">
    <text evidence="1">Belongs to the CN hydrolase family. Apolipoprotein N-acyltransferase subfamily.</text>
</comment>
<feature type="domain" description="CN hydrolase" evidence="2">
    <location>
        <begin position="215"/>
        <end position="478"/>
    </location>
</feature>
<comment type="function">
    <text evidence="1">Catalyzes the phospholipid dependent N-acylation of the N-terminal cysteine of apolipoprotein, the last step in lipoprotein maturation.</text>
</comment>
<evidence type="ECO:0000256" key="1">
    <source>
        <dbReference type="HAMAP-Rule" id="MF_01148"/>
    </source>
</evidence>
<dbReference type="InterPro" id="IPR004563">
    <property type="entry name" value="Apolipo_AcylTrfase"/>
</dbReference>
<dbReference type="PANTHER" id="PTHR38686">
    <property type="entry name" value="APOLIPOPROTEIN N-ACYLTRANSFERASE"/>
    <property type="match status" value="1"/>
</dbReference>
<evidence type="ECO:0000313" key="4">
    <source>
        <dbReference type="Proteomes" id="UP000679307"/>
    </source>
</evidence>
<comment type="subcellular location">
    <subcellularLocation>
        <location evidence="1">Cell membrane</location>
        <topology evidence="1">Multi-pass membrane protein</topology>
    </subcellularLocation>
</comment>
<feature type="transmembrane region" description="Helical" evidence="1">
    <location>
        <begin position="70"/>
        <end position="92"/>
    </location>
</feature>
<dbReference type="CDD" id="cd07571">
    <property type="entry name" value="ALP_N-acyl_transferase"/>
    <property type="match status" value="1"/>
</dbReference>
<sequence>MLVALVSGGLLAASFEPLTWWWVTPFCVAGLAVSVAGLTPRRAWWPALVFAVAFYFPHIVWMRAVSTGAWLALAGIEALFYAALGPVLVVLMRHRAWPLWGAGAWALAETVRSSWPFSGMPWGRLGFGVMDTPVAPALAYVGATGVGFGLALASFCLAAALLRLRAGTRTTATGARAPATGPRAVVAPLATVVVLVALTGLAAVFPVRLAVSGQATVAAVQPDVPGAGNDILAGFREVTASTVRETVALAAAVDAGQVPRPDLVLWPENSTAVDPFADAETNAGIRRASEAIGVPVVVGAIVDGGPGEVLNQGLVWEPGDRTAEDVTERYTKRHPVPYGEYIPARDLLEDLGVPIGNFGDLALIPRDMVAGERTTPLQVAGIAMADAICFDVGYDDVLHDQVLGGAELLAVQTSNATFIATDQVDQQFAITRARAVEAGRWLVVASTNGITGVIAPDGSVVAEVPRRSTATLLEEVDLVEGVTPGVRVGRYAGWGALALTAAGLALGLRAGRRRVPGTMEEHDPTSPAPPHPS</sequence>